<evidence type="ECO:0000259" key="10">
    <source>
        <dbReference type="PROSITE" id="PS51866"/>
    </source>
</evidence>
<organism evidence="11 12">
    <name type="scientific">Gilvimarinus algae</name>
    <dbReference type="NCBI Taxonomy" id="3058037"/>
    <lineage>
        <taxon>Bacteria</taxon>
        <taxon>Pseudomonadati</taxon>
        <taxon>Pseudomonadota</taxon>
        <taxon>Gammaproteobacteria</taxon>
        <taxon>Cellvibrionales</taxon>
        <taxon>Cellvibrionaceae</taxon>
        <taxon>Gilvimarinus</taxon>
    </lineage>
</organism>
<accession>A0ABT8TIN7</accession>
<dbReference type="Pfam" id="PF03459">
    <property type="entry name" value="TOBE"/>
    <property type="match status" value="1"/>
</dbReference>
<keyword evidence="5 11" id="KW-0067">ATP-binding</keyword>
<name>A0ABT8TIN7_9GAMM</name>
<evidence type="ECO:0000256" key="6">
    <source>
        <dbReference type="ARBA" id="ARBA00022967"/>
    </source>
</evidence>
<gene>
    <name evidence="11" type="ORF">QWI16_14295</name>
</gene>
<evidence type="ECO:0000256" key="8">
    <source>
        <dbReference type="PROSITE-ProRule" id="PRU01213"/>
    </source>
</evidence>
<dbReference type="InterPro" id="IPR005116">
    <property type="entry name" value="Transp-assoc_OB_typ1"/>
</dbReference>
<dbReference type="SUPFAM" id="SSF50331">
    <property type="entry name" value="MOP-like"/>
    <property type="match status" value="1"/>
</dbReference>
<dbReference type="SMART" id="SM00382">
    <property type="entry name" value="AAA"/>
    <property type="match status" value="1"/>
</dbReference>
<dbReference type="PANTHER" id="PTHR43514:SF4">
    <property type="entry name" value="ABC TRANSPORTER I FAMILY MEMBER 10"/>
    <property type="match status" value="1"/>
</dbReference>
<dbReference type="Pfam" id="PF00005">
    <property type="entry name" value="ABC_tran"/>
    <property type="match status" value="1"/>
</dbReference>
<evidence type="ECO:0000256" key="4">
    <source>
        <dbReference type="ARBA" id="ARBA00022741"/>
    </source>
</evidence>
<dbReference type="Gene3D" id="2.40.50.100">
    <property type="match status" value="1"/>
</dbReference>
<evidence type="ECO:0000256" key="3">
    <source>
        <dbReference type="ARBA" id="ARBA00022505"/>
    </source>
</evidence>
<dbReference type="PROSITE" id="PS00211">
    <property type="entry name" value="ABC_TRANSPORTER_1"/>
    <property type="match status" value="1"/>
</dbReference>
<dbReference type="SUPFAM" id="SSF52540">
    <property type="entry name" value="P-loop containing nucleoside triphosphate hydrolases"/>
    <property type="match status" value="1"/>
</dbReference>
<evidence type="ECO:0000256" key="5">
    <source>
        <dbReference type="ARBA" id="ARBA00022840"/>
    </source>
</evidence>
<dbReference type="EMBL" id="JAULRT010000060">
    <property type="protein sequence ID" value="MDO3383349.1"/>
    <property type="molecule type" value="Genomic_DNA"/>
</dbReference>
<evidence type="ECO:0000256" key="2">
    <source>
        <dbReference type="ARBA" id="ARBA00022475"/>
    </source>
</evidence>
<proteinExistence type="predicted"/>
<keyword evidence="3 8" id="KW-0500">Molybdenum</keyword>
<evidence type="ECO:0000259" key="9">
    <source>
        <dbReference type="PROSITE" id="PS50893"/>
    </source>
</evidence>
<dbReference type="InterPro" id="IPR008995">
    <property type="entry name" value="Mo/tungstate-bd_C_term_dom"/>
</dbReference>
<dbReference type="InterPro" id="IPR004606">
    <property type="entry name" value="Mop_domain"/>
</dbReference>
<reference evidence="11" key="1">
    <citation type="submission" date="2023-07" db="EMBL/GenBank/DDBJ databases">
        <title>Gilvimarinus algae sp. nov., isolated from the surface of Kelp.</title>
        <authorList>
            <person name="Sun Y.Y."/>
            <person name="Gong Y."/>
            <person name="Du Z.J."/>
        </authorList>
    </citation>
    <scope>NUCLEOTIDE SEQUENCE</scope>
    <source>
        <strain evidence="11">SDUM040014</strain>
    </source>
</reference>
<sequence>MWHLEARGHKCQWAEGEWLAISGPSGCGKTQLLTELAAGKTGQFGIRGTDLFALAPAARGLGWAAQGALLWPAQTVASQINALQKKHGAERTEKLCEELGVTPLLARHTETLSGGERQRVALLSALISAHRLVLLDEPVSALDEAAARQVLRVARRYCAERGLSAILVSHQWRDIEASCDRVYLWQSRELLELATAHQRQVQQAPSEAAALWPIEQRAGHLKVRGQALDTGPLPAHTRRIRIDAHDVSLARQRPVLSSIGNTLEVEIIDIEALDHHSVIITLNWNDLPLYALVTPRAVKSLELTRGLTVFAQFKAHSVKAA</sequence>
<dbReference type="PANTHER" id="PTHR43514">
    <property type="entry name" value="ABC TRANSPORTER I FAMILY MEMBER 10"/>
    <property type="match status" value="1"/>
</dbReference>
<keyword evidence="12" id="KW-1185">Reference proteome</keyword>
<keyword evidence="2" id="KW-1003">Cell membrane</keyword>
<dbReference type="GO" id="GO:0005524">
    <property type="term" value="F:ATP binding"/>
    <property type="evidence" value="ECO:0007669"/>
    <property type="project" value="UniProtKB-KW"/>
</dbReference>
<dbReference type="PROSITE" id="PS51866">
    <property type="entry name" value="MOP"/>
    <property type="match status" value="1"/>
</dbReference>
<dbReference type="Proteomes" id="UP001168380">
    <property type="component" value="Unassembled WGS sequence"/>
</dbReference>
<evidence type="ECO:0000256" key="1">
    <source>
        <dbReference type="ARBA" id="ARBA00022448"/>
    </source>
</evidence>
<dbReference type="InterPro" id="IPR017871">
    <property type="entry name" value="ABC_transporter-like_CS"/>
</dbReference>
<dbReference type="RefSeq" id="WP_302714118.1">
    <property type="nucleotide sequence ID" value="NZ_JAULRT010000060.1"/>
</dbReference>
<evidence type="ECO:0000313" key="11">
    <source>
        <dbReference type="EMBL" id="MDO3383349.1"/>
    </source>
</evidence>
<evidence type="ECO:0000256" key="7">
    <source>
        <dbReference type="ARBA" id="ARBA00023136"/>
    </source>
</evidence>
<evidence type="ECO:0000313" key="12">
    <source>
        <dbReference type="Proteomes" id="UP001168380"/>
    </source>
</evidence>
<comment type="caution">
    <text evidence="11">The sequence shown here is derived from an EMBL/GenBank/DDBJ whole genome shotgun (WGS) entry which is preliminary data.</text>
</comment>
<dbReference type="InterPro" id="IPR003439">
    <property type="entry name" value="ABC_transporter-like_ATP-bd"/>
</dbReference>
<feature type="domain" description="Mop" evidence="10">
    <location>
        <begin position="256"/>
        <end position="321"/>
    </location>
</feature>
<keyword evidence="7" id="KW-0472">Membrane</keyword>
<keyword evidence="6" id="KW-1278">Translocase</keyword>
<protein>
    <submittedName>
        <fullName evidence="11">ATP-binding cassette domain-containing protein</fullName>
    </submittedName>
</protein>
<feature type="domain" description="ABC transporter" evidence="9">
    <location>
        <begin position="2"/>
        <end position="212"/>
    </location>
</feature>
<dbReference type="PROSITE" id="PS50893">
    <property type="entry name" value="ABC_TRANSPORTER_2"/>
    <property type="match status" value="1"/>
</dbReference>
<keyword evidence="1" id="KW-0813">Transport</keyword>
<keyword evidence="4" id="KW-0547">Nucleotide-binding</keyword>
<dbReference type="InterPro" id="IPR003593">
    <property type="entry name" value="AAA+_ATPase"/>
</dbReference>
<dbReference type="InterPro" id="IPR027417">
    <property type="entry name" value="P-loop_NTPase"/>
</dbReference>
<dbReference type="InterPro" id="IPR050334">
    <property type="entry name" value="Molybdenum_import_ModC"/>
</dbReference>
<dbReference type="Gene3D" id="3.40.50.300">
    <property type="entry name" value="P-loop containing nucleotide triphosphate hydrolases"/>
    <property type="match status" value="1"/>
</dbReference>